<sequence>MFRGLRSVQSVLREFIELVAFLESMNLESISTILPSKPIFIRVINNLKELAVEACPDEETFSNHKEAVDHVVKKQLKRLIESEGIKVARGVISHHSLEATKNRTTMEPRSLEIETNTFMCLISAWEQGIWPS</sequence>
<dbReference type="AlphaFoldDB" id="A0AAN9KA94"/>
<accession>A0AAN9KA94</accession>
<gene>
    <name evidence="1" type="ORF">VNO77_37648</name>
</gene>
<dbReference type="Proteomes" id="UP001367508">
    <property type="component" value="Unassembled WGS sequence"/>
</dbReference>
<name>A0AAN9KA94_CANGL</name>
<reference evidence="1 2" key="1">
    <citation type="submission" date="2024-01" db="EMBL/GenBank/DDBJ databases">
        <title>The genomes of 5 underutilized Papilionoideae crops provide insights into root nodulation and disease resistanc.</title>
        <authorList>
            <person name="Jiang F."/>
        </authorList>
    </citation>
    <scope>NUCLEOTIDE SEQUENCE [LARGE SCALE GENOMIC DNA]</scope>
    <source>
        <strain evidence="1">LVBAO_FW01</strain>
        <tissue evidence="1">Leaves</tissue>
    </source>
</reference>
<proteinExistence type="predicted"/>
<organism evidence="1 2">
    <name type="scientific">Canavalia gladiata</name>
    <name type="common">Sword bean</name>
    <name type="synonym">Dolichos gladiatus</name>
    <dbReference type="NCBI Taxonomy" id="3824"/>
    <lineage>
        <taxon>Eukaryota</taxon>
        <taxon>Viridiplantae</taxon>
        <taxon>Streptophyta</taxon>
        <taxon>Embryophyta</taxon>
        <taxon>Tracheophyta</taxon>
        <taxon>Spermatophyta</taxon>
        <taxon>Magnoliopsida</taxon>
        <taxon>eudicotyledons</taxon>
        <taxon>Gunneridae</taxon>
        <taxon>Pentapetalae</taxon>
        <taxon>rosids</taxon>
        <taxon>fabids</taxon>
        <taxon>Fabales</taxon>
        <taxon>Fabaceae</taxon>
        <taxon>Papilionoideae</taxon>
        <taxon>50 kb inversion clade</taxon>
        <taxon>NPAAA clade</taxon>
        <taxon>indigoferoid/millettioid clade</taxon>
        <taxon>Phaseoleae</taxon>
        <taxon>Canavalia</taxon>
    </lineage>
</organism>
<dbReference type="EMBL" id="JAYMYQ010000009">
    <property type="protein sequence ID" value="KAK7313169.1"/>
    <property type="molecule type" value="Genomic_DNA"/>
</dbReference>
<protein>
    <submittedName>
        <fullName evidence="1">Uncharacterized protein</fullName>
    </submittedName>
</protein>
<comment type="caution">
    <text evidence="1">The sequence shown here is derived from an EMBL/GenBank/DDBJ whole genome shotgun (WGS) entry which is preliminary data.</text>
</comment>
<evidence type="ECO:0000313" key="1">
    <source>
        <dbReference type="EMBL" id="KAK7313169.1"/>
    </source>
</evidence>
<evidence type="ECO:0000313" key="2">
    <source>
        <dbReference type="Proteomes" id="UP001367508"/>
    </source>
</evidence>
<keyword evidence="2" id="KW-1185">Reference proteome</keyword>